<name>A0ABU8Q5Q7_9SPHN</name>
<dbReference type="InterPro" id="IPR007863">
    <property type="entry name" value="Peptidase_M16_C"/>
</dbReference>
<dbReference type="PANTHER" id="PTHR11851">
    <property type="entry name" value="METALLOPROTEASE"/>
    <property type="match status" value="1"/>
</dbReference>
<proteinExistence type="inferred from homology"/>
<evidence type="ECO:0000313" key="6">
    <source>
        <dbReference type="EMBL" id="MEJ5094247.1"/>
    </source>
</evidence>
<feature type="chain" id="PRO_5045215706" evidence="3">
    <location>
        <begin position="22"/>
        <end position="948"/>
    </location>
</feature>
<gene>
    <name evidence="6" type="ORF">WH159_06815</name>
</gene>
<dbReference type="PANTHER" id="PTHR11851:SF49">
    <property type="entry name" value="MITOCHONDRIAL-PROCESSING PEPTIDASE SUBUNIT ALPHA"/>
    <property type="match status" value="1"/>
</dbReference>
<feature type="domain" description="Peptidase M16 N-terminal" evidence="4">
    <location>
        <begin position="55"/>
        <end position="170"/>
    </location>
</feature>
<dbReference type="EMBL" id="JBBGZA010000001">
    <property type="protein sequence ID" value="MEJ5094247.1"/>
    <property type="molecule type" value="Genomic_DNA"/>
</dbReference>
<accession>A0ABU8Q5Q7</accession>
<dbReference type="SUPFAM" id="SSF63411">
    <property type="entry name" value="LuxS/MPP-like metallohydrolase"/>
    <property type="match status" value="4"/>
</dbReference>
<keyword evidence="2" id="KW-0482">Metalloprotease</keyword>
<keyword evidence="2" id="KW-0378">Hydrolase</keyword>
<organism evidence="6 7">
    <name type="scientific">Sphingomonas molluscorum</name>
    <dbReference type="NCBI Taxonomy" id="418184"/>
    <lineage>
        <taxon>Bacteria</taxon>
        <taxon>Pseudomonadati</taxon>
        <taxon>Pseudomonadota</taxon>
        <taxon>Alphaproteobacteria</taxon>
        <taxon>Sphingomonadales</taxon>
        <taxon>Sphingomonadaceae</taxon>
        <taxon>Sphingomonas</taxon>
    </lineage>
</organism>
<evidence type="ECO:0000256" key="1">
    <source>
        <dbReference type="ARBA" id="ARBA00007261"/>
    </source>
</evidence>
<comment type="similarity">
    <text evidence="1">Belongs to the peptidase M16 family.</text>
</comment>
<feature type="domain" description="Peptidase M16 N-terminal" evidence="4">
    <location>
        <begin position="554"/>
        <end position="639"/>
    </location>
</feature>
<dbReference type="InterPro" id="IPR011249">
    <property type="entry name" value="Metalloenz_LuxS/M16"/>
</dbReference>
<evidence type="ECO:0000256" key="3">
    <source>
        <dbReference type="SAM" id="SignalP"/>
    </source>
</evidence>
<comment type="caution">
    <text evidence="6">The sequence shown here is derived from an EMBL/GenBank/DDBJ whole genome shotgun (WGS) entry which is preliminary data.</text>
</comment>
<dbReference type="RefSeq" id="WP_132883184.1">
    <property type="nucleotide sequence ID" value="NZ_JBBGZA010000001.1"/>
</dbReference>
<evidence type="ECO:0000259" key="4">
    <source>
        <dbReference type="Pfam" id="PF00675"/>
    </source>
</evidence>
<keyword evidence="7" id="KW-1185">Reference proteome</keyword>
<feature type="signal peptide" evidence="3">
    <location>
        <begin position="1"/>
        <end position="21"/>
    </location>
</feature>
<feature type="domain" description="Peptidase M16 C-terminal" evidence="5">
    <location>
        <begin position="673"/>
        <end position="848"/>
    </location>
</feature>
<evidence type="ECO:0000313" key="7">
    <source>
        <dbReference type="Proteomes" id="UP001380365"/>
    </source>
</evidence>
<dbReference type="InterPro" id="IPR050361">
    <property type="entry name" value="MPP/UQCRC_Complex"/>
</dbReference>
<dbReference type="Proteomes" id="UP001380365">
    <property type="component" value="Unassembled WGS sequence"/>
</dbReference>
<sequence>MHPFRAALLLATALVPATAAARQHAPAASTAKPPAPAPVAPLAYTERTLANGLRVYAIRDTSTANVAVQVWYDVGSKDDPRGRSGFAHMFEHLMFKQTRNLPSEAFDRLTEDVGGYNNASTADDYTNYFEVVPANHLERLLFAEADRMATLVVEPTSFASERGVVKEELRSRVFAQPYGKLFGFYLPMISYTRHPYARPGIGSIEDLDAATIDDIRAFHATYYRPDNAVLVVAGNFDPAELDRWVDQYFAPVAKPDRPIPRVAVKEPPRTAATRHVVHAENTPLPAVVLSYQVPPDNHPDQAALAVLNAVLSTGRNSRLYQALVYRDQLAQSAETYLDSKKDTGVLAAYAIAAGGKDIGAVEAGLKREVARLRDAPVSAAELAEAKNEILAAALARRETAEGRAFTLANSVIVNGDPRAADRQLAAIAKVDAAAVQRVARRYLGENQGAVLQYLPQAEGAAPDDSIRIAPTVETRALTIPAGVALHQVASEAERKPLPQPGPAATAALPARTETRLANGLRLVTVPKPGLPLVAATLVVDTRELSAPGRRPEPSQFATELLTEGTRARSATQIAAEVEALGASLDTDAEDDGASVSLLVGTNGLAPAMGILADVVRNPAYDPKEIERVRTQWIDALQIEQSDPGSLAGKVAARAVFGDSRYGKVGTETSYRGVTREQIVASHGEAWRPDRATLILVGDITPAKAQAMAEQLFGDWQASGASAAAPAEPALPAKPRVVVVDLPGSGQAAVVVSRAALSRGDPRFPAARLASTVLGGGFSSRLNQEIRIKRGLSYGARSALAGDRGVGPFSATVQTKNESAPEVVDLIVAELRRIGRDPVPAAELATRKAVLSGGFSRDVETRGGLAGKLGAYVLAGQPVNAIDNALAEIEGVDAQAVQQVAAQVLDPAGASIVVVGDAKQFADTLRQRYPQAEVIPASALDLDTPKLTR</sequence>
<reference evidence="6 7" key="1">
    <citation type="submission" date="2023-12" db="EMBL/GenBank/DDBJ databases">
        <title>Gut-associated functions are favored during microbiome assembly across C. elegans life.</title>
        <authorList>
            <person name="Zimmermann J."/>
        </authorList>
    </citation>
    <scope>NUCLEOTIDE SEQUENCE [LARGE SCALE GENOMIC DNA]</scope>
    <source>
        <strain evidence="6 7">JUb134</strain>
    </source>
</reference>
<dbReference type="Pfam" id="PF05193">
    <property type="entry name" value="Peptidase_M16_C"/>
    <property type="match status" value="2"/>
</dbReference>
<dbReference type="InterPro" id="IPR011765">
    <property type="entry name" value="Pept_M16_N"/>
</dbReference>
<protein>
    <submittedName>
        <fullName evidence="6">Pitrilysin family protein</fullName>
    </submittedName>
</protein>
<keyword evidence="3" id="KW-0732">Signal</keyword>
<keyword evidence="2" id="KW-0645">Protease</keyword>
<evidence type="ECO:0000256" key="2">
    <source>
        <dbReference type="ARBA" id="ARBA00023049"/>
    </source>
</evidence>
<evidence type="ECO:0000259" key="5">
    <source>
        <dbReference type="Pfam" id="PF05193"/>
    </source>
</evidence>
<dbReference type="Pfam" id="PF00675">
    <property type="entry name" value="Peptidase_M16"/>
    <property type="match status" value="2"/>
</dbReference>
<dbReference type="Gene3D" id="3.30.830.10">
    <property type="entry name" value="Metalloenzyme, LuxS/M16 peptidase-like"/>
    <property type="match status" value="4"/>
</dbReference>
<feature type="domain" description="Peptidase M16 C-terminal" evidence="5">
    <location>
        <begin position="210"/>
        <end position="388"/>
    </location>
</feature>